<name>A0A6J7F3Y6_9ZZZZ</name>
<proteinExistence type="predicted"/>
<feature type="domain" description="Heparinase II/III-like C-terminal" evidence="6">
    <location>
        <begin position="420"/>
        <end position="621"/>
    </location>
</feature>
<dbReference type="GO" id="GO:0042597">
    <property type="term" value="C:periplasmic space"/>
    <property type="evidence" value="ECO:0007669"/>
    <property type="project" value="UniProtKB-SubCell"/>
</dbReference>
<dbReference type="Gene3D" id="2.70.98.70">
    <property type="match status" value="1"/>
</dbReference>
<dbReference type="PANTHER" id="PTHR39210">
    <property type="entry name" value="HEPARIN-SULFATE LYASE"/>
    <property type="match status" value="1"/>
</dbReference>
<dbReference type="EMBL" id="CAFBMC010000003">
    <property type="protein sequence ID" value="CAB4888225.1"/>
    <property type="molecule type" value="Genomic_DNA"/>
</dbReference>
<evidence type="ECO:0000256" key="1">
    <source>
        <dbReference type="ARBA" id="ARBA00004418"/>
    </source>
</evidence>
<evidence type="ECO:0000256" key="4">
    <source>
        <dbReference type="ARBA" id="ARBA00023239"/>
    </source>
</evidence>
<feature type="compositionally biased region" description="Low complexity" evidence="5">
    <location>
        <begin position="41"/>
        <end position="83"/>
    </location>
</feature>
<comment type="subcellular location">
    <subcellularLocation>
        <location evidence="1">Periplasm</location>
    </subcellularLocation>
</comment>
<dbReference type="Pfam" id="PF07940">
    <property type="entry name" value="Hepar_II_III_C"/>
    <property type="match status" value="1"/>
</dbReference>
<sequence>MGDDGRMLSQSRASRFALNSAIAVSAFAVVFTALPAQAAETPAPSTSPSASVAPAPSAAPTVTASPTTTPGGTPTVTPTVTPTPVRSVAATTTPAPTVSASVTPAPSVSVTPGATAVPATPLIAMPAALGSWCRPLFPQTSASKERVAAQQLLSTGTINFGKPGTYRLTEHPDWKPQATSDTSGDRHVNSLNWALPLLFRGVQVQNQAMVDRFRQIMLYWIADHQGKRGAWVDSSIYGGLRTQTLVCAAQTLNDPTITAGAIRDAQTMVKSNAGAKAIAIGTNNTDLIRQTGALAAFCWTSNWPLRDKAWANLVSIANGVIHPDGSDVEGSPSYAVYIEQLLTAVQSAAATCGMPADPIPALRNKLYDFVSQAIRPDFLIESLGDGVSTSLRGTFGSADGQAEWVRTAGKSGTPPTPIYSVYDGGYIFGRAGWQPQPGMPDSYYSLRYSSTRPGTAHTHDDGTGLTLYSKGVTWIGDPGPFRYENSDPLRAFLKTRAAHSALTVGKVTRSRWSGVKKVVGASDWATGGNDTSCVQDNTWKTVTLTRCTQYVRSVDAMIVTDYVNAAAGGKKAKGRFTWQRWQVPPGVDTGYEGSTLVLSKGDKRMDVVKSGTDGWVVDRAQPGGKQGWFTGAWGEKLPGQVVNRQVPIPKQGVRQALVTVFMPHSVGESVPVSIAAAGVTISRNGLTITTPAPMPQLGSPLL</sequence>
<dbReference type="PANTHER" id="PTHR39210:SF1">
    <property type="entry name" value="HEPARIN-SULFATE LYASE"/>
    <property type="match status" value="1"/>
</dbReference>
<evidence type="ECO:0000313" key="7">
    <source>
        <dbReference type="EMBL" id="CAB4888225.1"/>
    </source>
</evidence>
<evidence type="ECO:0000256" key="5">
    <source>
        <dbReference type="SAM" id="MobiDB-lite"/>
    </source>
</evidence>
<keyword evidence="2" id="KW-0732">Signal</keyword>
<dbReference type="InterPro" id="IPR008929">
    <property type="entry name" value="Chondroitin_lyas"/>
</dbReference>
<accession>A0A6J7F3Y6</accession>
<evidence type="ECO:0000256" key="3">
    <source>
        <dbReference type="ARBA" id="ARBA00022764"/>
    </source>
</evidence>
<reference evidence="7" key="1">
    <citation type="submission" date="2020-05" db="EMBL/GenBank/DDBJ databases">
        <authorList>
            <person name="Chiriac C."/>
            <person name="Salcher M."/>
            <person name="Ghai R."/>
            <person name="Kavagutti S V."/>
        </authorList>
    </citation>
    <scope>NUCLEOTIDE SEQUENCE</scope>
</reference>
<keyword evidence="4" id="KW-0456">Lyase</keyword>
<dbReference type="AlphaFoldDB" id="A0A6J7F3Y6"/>
<organism evidence="7">
    <name type="scientific">freshwater metagenome</name>
    <dbReference type="NCBI Taxonomy" id="449393"/>
    <lineage>
        <taxon>unclassified sequences</taxon>
        <taxon>metagenomes</taxon>
        <taxon>ecological metagenomes</taxon>
    </lineage>
</organism>
<keyword evidence="3" id="KW-0574">Periplasm</keyword>
<dbReference type="GO" id="GO:0016829">
    <property type="term" value="F:lyase activity"/>
    <property type="evidence" value="ECO:0007669"/>
    <property type="project" value="UniProtKB-KW"/>
</dbReference>
<evidence type="ECO:0000259" key="6">
    <source>
        <dbReference type="Pfam" id="PF07940"/>
    </source>
</evidence>
<gene>
    <name evidence="7" type="ORF">UFOPK3495_00122</name>
</gene>
<protein>
    <submittedName>
        <fullName evidence="7">Unannotated protein</fullName>
    </submittedName>
</protein>
<dbReference type="Gene3D" id="1.50.10.100">
    <property type="entry name" value="Chondroitin AC/alginate lyase"/>
    <property type="match status" value="1"/>
</dbReference>
<evidence type="ECO:0000256" key="2">
    <source>
        <dbReference type="ARBA" id="ARBA00022729"/>
    </source>
</evidence>
<feature type="region of interest" description="Disordered" evidence="5">
    <location>
        <begin position="40"/>
        <end position="83"/>
    </location>
</feature>
<dbReference type="InterPro" id="IPR012480">
    <property type="entry name" value="Hepar_II_III_C"/>
</dbReference>